<evidence type="ECO:0000313" key="2">
    <source>
        <dbReference type="Proteomes" id="UP000276776"/>
    </source>
</evidence>
<name>A0A0N5D6P0_THECL</name>
<proteinExistence type="predicted"/>
<dbReference type="AlphaFoldDB" id="A0A0N5D6P0"/>
<dbReference type="Proteomes" id="UP000276776">
    <property type="component" value="Unassembled WGS sequence"/>
</dbReference>
<accession>A0A0N5D6P0</accession>
<dbReference type="EMBL" id="UYYF01004671">
    <property type="protein sequence ID" value="VDN06277.1"/>
    <property type="molecule type" value="Genomic_DNA"/>
</dbReference>
<dbReference type="WBParaSite" id="TCLT_0000870901-mRNA-1">
    <property type="protein sequence ID" value="TCLT_0000870901-mRNA-1"/>
    <property type="gene ID" value="TCLT_0000870901"/>
</dbReference>
<gene>
    <name evidence="1" type="ORF">TCLT_LOCUS8698</name>
</gene>
<reference evidence="1 2" key="2">
    <citation type="submission" date="2018-11" db="EMBL/GenBank/DDBJ databases">
        <authorList>
            <consortium name="Pathogen Informatics"/>
        </authorList>
    </citation>
    <scope>NUCLEOTIDE SEQUENCE [LARGE SCALE GENOMIC DNA]</scope>
</reference>
<keyword evidence="2" id="KW-1185">Reference proteome</keyword>
<organism evidence="3">
    <name type="scientific">Thelazia callipaeda</name>
    <name type="common">Oriental eyeworm</name>
    <name type="synonym">Parasitic nematode</name>
    <dbReference type="NCBI Taxonomy" id="103827"/>
    <lineage>
        <taxon>Eukaryota</taxon>
        <taxon>Metazoa</taxon>
        <taxon>Ecdysozoa</taxon>
        <taxon>Nematoda</taxon>
        <taxon>Chromadorea</taxon>
        <taxon>Rhabditida</taxon>
        <taxon>Spirurina</taxon>
        <taxon>Spiruromorpha</taxon>
        <taxon>Thelazioidea</taxon>
        <taxon>Thelaziidae</taxon>
        <taxon>Thelazia</taxon>
    </lineage>
</organism>
<evidence type="ECO:0000313" key="3">
    <source>
        <dbReference type="WBParaSite" id="TCLT_0000870901-mRNA-1"/>
    </source>
</evidence>
<sequence length="157" mass="18196">MVMMTMIADVDVDDDDNDDGMAMIVETSESIKARLSVHPSVRPSLPGLLLTLLARMKIFPTTQHNEHPTNDPLLHSSSTLLSLLSSLFFKKIPKMFSAFDNFYVRLNIAREMSEEKKEREEDIVMRIGCKNEKDKSLEERRWTTFFSFIYWVEVMEG</sequence>
<evidence type="ECO:0000313" key="1">
    <source>
        <dbReference type="EMBL" id="VDN06277.1"/>
    </source>
</evidence>
<reference evidence="3" key="1">
    <citation type="submission" date="2017-02" db="UniProtKB">
        <authorList>
            <consortium name="WormBaseParasite"/>
        </authorList>
    </citation>
    <scope>IDENTIFICATION</scope>
</reference>
<protein>
    <submittedName>
        <fullName evidence="3">Transmembrane protein</fullName>
    </submittedName>
</protein>